<feature type="domain" description="FAD dependent oxidoreductase" evidence="8">
    <location>
        <begin position="2"/>
        <end position="399"/>
    </location>
</feature>
<dbReference type="OrthoDB" id="9805337at2"/>
<comment type="caution">
    <text evidence="9">The sequence shown here is derived from an EMBL/GenBank/DDBJ whole genome shotgun (WGS) entry which is preliminary data.</text>
</comment>
<evidence type="ECO:0000256" key="1">
    <source>
        <dbReference type="ARBA" id="ARBA00001974"/>
    </source>
</evidence>
<dbReference type="NCBIfam" id="NF001933">
    <property type="entry name" value="PRK00711.1"/>
    <property type="match status" value="1"/>
</dbReference>
<dbReference type="SUPFAM" id="SSF51905">
    <property type="entry name" value="FAD/NAD(P)-binding domain"/>
    <property type="match status" value="1"/>
</dbReference>
<evidence type="ECO:0000256" key="5">
    <source>
        <dbReference type="ARBA" id="ARBA00023002"/>
    </source>
</evidence>
<dbReference type="EC" id="1.4.99.-" evidence="7"/>
<proteinExistence type="inferred from homology"/>
<dbReference type="EMBL" id="QGTJ01000010">
    <property type="protein sequence ID" value="PWV59574.1"/>
    <property type="molecule type" value="Genomic_DNA"/>
</dbReference>
<comment type="cofactor">
    <cofactor evidence="1 7">
        <name>FAD</name>
        <dbReference type="ChEBI" id="CHEBI:57692"/>
    </cofactor>
</comment>
<dbReference type="PANTHER" id="PTHR13847">
    <property type="entry name" value="SARCOSINE DEHYDROGENASE-RELATED"/>
    <property type="match status" value="1"/>
</dbReference>
<dbReference type="SUPFAM" id="SSF54373">
    <property type="entry name" value="FAD-linked reductases, C-terminal domain"/>
    <property type="match status" value="1"/>
</dbReference>
<evidence type="ECO:0000313" key="9">
    <source>
        <dbReference type="EMBL" id="PWV59574.1"/>
    </source>
</evidence>
<dbReference type="RefSeq" id="WP_110019623.1">
    <property type="nucleotide sequence ID" value="NZ_QGTJ01000010.1"/>
</dbReference>
<evidence type="ECO:0000256" key="7">
    <source>
        <dbReference type="HAMAP-Rule" id="MF_01202"/>
    </source>
</evidence>
<dbReference type="GO" id="GO:0005886">
    <property type="term" value="C:plasma membrane"/>
    <property type="evidence" value="ECO:0007669"/>
    <property type="project" value="TreeGrafter"/>
</dbReference>
<evidence type="ECO:0000256" key="2">
    <source>
        <dbReference type="ARBA" id="ARBA00009410"/>
    </source>
</evidence>
<keyword evidence="10" id="KW-1185">Reference proteome</keyword>
<dbReference type="Gene3D" id="3.50.50.60">
    <property type="entry name" value="FAD/NAD(P)-binding domain"/>
    <property type="match status" value="2"/>
</dbReference>
<dbReference type="GO" id="GO:0008718">
    <property type="term" value="F:D-amino-acid dehydrogenase activity"/>
    <property type="evidence" value="ECO:0007669"/>
    <property type="project" value="UniProtKB-UniRule"/>
</dbReference>
<dbReference type="InterPro" id="IPR023080">
    <property type="entry name" value="DadA"/>
</dbReference>
<dbReference type="InterPro" id="IPR006076">
    <property type="entry name" value="FAD-dep_OxRdtase"/>
</dbReference>
<dbReference type="FunFam" id="3.50.50.60:FF:000020">
    <property type="entry name" value="D-amino acid dehydrogenase"/>
    <property type="match status" value="1"/>
</dbReference>
<evidence type="ECO:0000256" key="3">
    <source>
        <dbReference type="ARBA" id="ARBA00022630"/>
    </source>
</evidence>
<keyword evidence="5 7" id="KW-0560">Oxidoreductase</keyword>
<evidence type="ECO:0000256" key="6">
    <source>
        <dbReference type="ARBA" id="ARBA00047884"/>
    </source>
</evidence>
<dbReference type="GO" id="GO:0055130">
    <property type="term" value="P:D-alanine catabolic process"/>
    <property type="evidence" value="ECO:0007669"/>
    <property type="project" value="TreeGrafter"/>
</dbReference>
<organism evidence="9 10">
    <name type="scientific">Plasticicumulans acidivorans</name>
    <dbReference type="NCBI Taxonomy" id="886464"/>
    <lineage>
        <taxon>Bacteria</taxon>
        <taxon>Pseudomonadati</taxon>
        <taxon>Pseudomonadota</taxon>
        <taxon>Gammaproteobacteria</taxon>
        <taxon>Candidatus Competibacteraceae</taxon>
        <taxon>Plasticicumulans</taxon>
    </lineage>
</organism>
<comment type="function">
    <text evidence="7">Oxidative deamination of D-amino acids.</text>
</comment>
<gene>
    <name evidence="7" type="primary">dadA</name>
    <name evidence="9" type="ORF">C7443_110119</name>
</gene>
<accession>A0A317MSG5</accession>
<dbReference type="InterPro" id="IPR036188">
    <property type="entry name" value="FAD/NAD-bd_sf"/>
</dbReference>
<reference evidence="9 10" key="1">
    <citation type="submission" date="2018-05" db="EMBL/GenBank/DDBJ databases">
        <title>Genomic Encyclopedia of Type Strains, Phase IV (KMG-IV): sequencing the most valuable type-strain genomes for metagenomic binning, comparative biology and taxonomic classification.</title>
        <authorList>
            <person name="Goeker M."/>
        </authorList>
    </citation>
    <scope>NUCLEOTIDE SEQUENCE [LARGE SCALE GENOMIC DNA]</scope>
    <source>
        <strain evidence="9 10">DSM 23606</strain>
    </source>
</reference>
<dbReference type="PANTHER" id="PTHR13847:SF280">
    <property type="entry name" value="D-AMINO ACID DEHYDROGENASE"/>
    <property type="match status" value="1"/>
</dbReference>
<evidence type="ECO:0000313" key="10">
    <source>
        <dbReference type="Proteomes" id="UP000246569"/>
    </source>
</evidence>
<comment type="catalytic activity">
    <reaction evidence="6 7">
        <text>a D-alpha-amino acid + A + H2O = a 2-oxocarboxylate + AH2 + NH4(+)</text>
        <dbReference type="Rhea" id="RHEA:18125"/>
        <dbReference type="ChEBI" id="CHEBI:13193"/>
        <dbReference type="ChEBI" id="CHEBI:15377"/>
        <dbReference type="ChEBI" id="CHEBI:17499"/>
        <dbReference type="ChEBI" id="CHEBI:28938"/>
        <dbReference type="ChEBI" id="CHEBI:35179"/>
        <dbReference type="ChEBI" id="CHEBI:59871"/>
    </reaction>
</comment>
<dbReference type="Gene3D" id="3.30.9.10">
    <property type="entry name" value="D-Amino Acid Oxidase, subunit A, domain 2"/>
    <property type="match status" value="1"/>
</dbReference>
<evidence type="ECO:0000259" key="8">
    <source>
        <dbReference type="Pfam" id="PF01266"/>
    </source>
</evidence>
<protein>
    <recommendedName>
        <fullName evidence="7">D-amino acid dehydrogenase</fullName>
        <ecNumber evidence="7">1.4.99.-</ecNumber>
    </recommendedName>
</protein>
<dbReference type="GO" id="GO:0005737">
    <property type="term" value="C:cytoplasm"/>
    <property type="evidence" value="ECO:0007669"/>
    <property type="project" value="TreeGrafter"/>
</dbReference>
<name>A0A317MSG5_9GAMM</name>
<feature type="binding site" evidence="7">
    <location>
        <begin position="3"/>
        <end position="17"/>
    </location>
    <ligand>
        <name>FAD</name>
        <dbReference type="ChEBI" id="CHEBI:57692"/>
    </ligand>
</feature>
<dbReference type="Pfam" id="PF01266">
    <property type="entry name" value="DAO"/>
    <property type="match status" value="1"/>
</dbReference>
<sequence length="419" mass="45810">MKVIVLGSGIVGTTSAWYLAQAGHEVVVVDRETDAALETSYANAGQISPGYSAPWAAPGVPLKAVKWMFMEHAPLAIRAGKMDADMLRWMWQMLLNCSEARYAVNKERMMRLAEYSRDQFIALRAATGIRYDDRQQGTLQIFRTQKQFDAAGKDIAVLAKLGVAHEVLDRKGCVLAEPALGLVCDKFVGGLRLPGDETGDCRQFTQKLARLAQAAGVEFRFGTPILGIQRSGDRITGIDTPQGVISGDAYVCSLGSYSTAFLRQLDIEIPVYPIKGYSLTIPMLDPAMSPRSTIMDEQHKVAITWMGERIRAAGTAELTGFDTRLRDERRATLEFVVNDLFPKGGDLPRAEFWSGLRPNTPDGTPIIGRSKYQNLWLNTGHGTLGWTMSCGSGRVLADLLSGRAAEIDTAGLGLERYAA</sequence>
<evidence type="ECO:0000256" key="4">
    <source>
        <dbReference type="ARBA" id="ARBA00022827"/>
    </source>
</evidence>
<dbReference type="Proteomes" id="UP000246569">
    <property type="component" value="Unassembled WGS sequence"/>
</dbReference>
<dbReference type="HAMAP" id="MF_01202">
    <property type="entry name" value="DadA"/>
    <property type="match status" value="1"/>
</dbReference>
<keyword evidence="3 7" id="KW-0285">Flavoprotein</keyword>
<dbReference type="AlphaFoldDB" id="A0A317MSG5"/>
<comment type="similarity">
    <text evidence="2 7">Belongs to the DadA oxidoreductase family.</text>
</comment>
<keyword evidence="4 7" id="KW-0274">FAD</keyword>